<reference evidence="1 2" key="1">
    <citation type="journal article" date="2019" name="Nat. Ecol. Evol.">
        <title>Megaphylogeny resolves global patterns of mushroom evolution.</title>
        <authorList>
            <person name="Varga T."/>
            <person name="Krizsan K."/>
            <person name="Foldi C."/>
            <person name="Dima B."/>
            <person name="Sanchez-Garcia M."/>
            <person name="Sanchez-Ramirez S."/>
            <person name="Szollosi G.J."/>
            <person name="Szarkandi J.G."/>
            <person name="Papp V."/>
            <person name="Albert L."/>
            <person name="Andreopoulos W."/>
            <person name="Angelini C."/>
            <person name="Antonin V."/>
            <person name="Barry K.W."/>
            <person name="Bougher N.L."/>
            <person name="Buchanan P."/>
            <person name="Buyck B."/>
            <person name="Bense V."/>
            <person name="Catcheside P."/>
            <person name="Chovatia M."/>
            <person name="Cooper J."/>
            <person name="Damon W."/>
            <person name="Desjardin D."/>
            <person name="Finy P."/>
            <person name="Geml J."/>
            <person name="Haridas S."/>
            <person name="Hughes K."/>
            <person name="Justo A."/>
            <person name="Karasinski D."/>
            <person name="Kautmanova I."/>
            <person name="Kiss B."/>
            <person name="Kocsube S."/>
            <person name="Kotiranta H."/>
            <person name="LaButti K.M."/>
            <person name="Lechner B.E."/>
            <person name="Liimatainen K."/>
            <person name="Lipzen A."/>
            <person name="Lukacs Z."/>
            <person name="Mihaltcheva S."/>
            <person name="Morgado L.N."/>
            <person name="Niskanen T."/>
            <person name="Noordeloos M.E."/>
            <person name="Ohm R.A."/>
            <person name="Ortiz-Santana B."/>
            <person name="Ovrebo C."/>
            <person name="Racz N."/>
            <person name="Riley R."/>
            <person name="Savchenko A."/>
            <person name="Shiryaev A."/>
            <person name="Soop K."/>
            <person name="Spirin V."/>
            <person name="Szebenyi C."/>
            <person name="Tomsovsky M."/>
            <person name="Tulloss R.E."/>
            <person name="Uehling J."/>
            <person name="Grigoriev I.V."/>
            <person name="Vagvolgyi C."/>
            <person name="Papp T."/>
            <person name="Martin F.M."/>
            <person name="Miettinen O."/>
            <person name="Hibbett D.S."/>
            <person name="Nagy L.G."/>
        </authorList>
    </citation>
    <scope>NUCLEOTIDE SEQUENCE [LARGE SCALE GENOMIC DNA]</scope>
    <source>
        <strain evidence="1 2">OMC1185</strain>
    </source>
</reference>
<sequence length="293" mass="32463">MGRQADDHSDLDLPNMRISSSSAVPPVICRPGLGWSQCVHPEGWVYFQKGNIVTDVAPDRLPEVEGHIATFARVLTNDQYDISVSSSPSNAALNIFFVNHELRYASSNMRDVTESPGLPASQDIRMEYWKFMCHYPSHRPLPLGALAMARQLLDCYIMDGLRRRSESHAPFRLEQSKELLEFLDKMGGTSDDSDIFMTTTAASGIPSRSSSLVALVSWIMLTSGMSYHLKDYVKLGCPTLSSPQLVTVNYINTADAHSILSGLIWPGSLSAFRLSRLYALALHEATSIAQAWH</sequence>
<dbReference type="OrthoDB" id="3208379at2759"/>
<gene>
    <name evidence="1" type="ORF">OE88DRAFT_1738366</name>
</gene>
<protein>
    <submittedName>
        <fullName evidence="1">Uncharacterized protein</fullName>
    </submittedName>
</protein>
<dbReference type="Proteomes" id="UP000305948">
    <property type="component" value="Unassembled WGS sequence"/>
</dbReference>
<accession>A0A5C3MS39</accession>
<keyword evidence="2" id="KW-1185">Reference proteome</keyword>
<name>A0A5C3MS39_9AGAM</name>
<proteinExistence type="predicted"/>
<dbReference type="AlphaFoldDB" id="A0A5C3MS39"/>
<organism evidence="1 2">
    <name type="scientific">Heliocybe sulcata</name>
    <dbReference type="NCBI Taxonomy" id="5364"/>
    <lineage>
        <taxon>Eukaryota</taxon>
        <taxon>Fungi</taxon>
        <taxon>Dikarya</taxon>
        <taxon>Basidiomycota</taxon>
        <taxon>Agaricomycotina</taxon>
        <taxon>Agaricomycetes</taxon>
        <taxon>Gloeophyllales</taxon>
        <taxon>Gloeophyllaceae</taxon>
        <taxon>Heliocybe</taxon>
    </lineage>
</organism>
<dbReference type="EMBL" id="ML213522">
    <property type="protein sequence ID" value="TFK47850.1"/>
    <property type="molecule type" value="Genomic_DNA"/>
</dbReference>
<evidence type="ECO:0000313" key="2">
    <source>
        <dbReference type="Proteomes" id="UP000305948"/>
    </source>
</evidence>
<evidence type="ECO:0000313" key="1">
    <source>
        <dbReference type="EMBL" id="TFK47850.1"/>
    </source>
</evidence>